<evidence type="ECO:0000256" key="2">
    <source>
        <dbReference type="ARBA" id="ARBA00006601"/>
    </source>
</evidence>
<accession>A0A0F9S4K0</accession>
<feature type="domain" description="UDP-glucose/GDP-mannose dehydrogenase C-terminal" evidence="7">
    <location>
        <begin position="331"/>
        <end position="434"/>
    </location>
</feature>
<dbReference type="Pfam" id="PF03721">
    <property type="entry name" value="UDPG_MGDP_dh_N"/>
    <property type="match status" value="1"/>
</dbReference>
<dbReference type="PIRSF" id="PIRSF500134">
    <property type="entry name" value="UDPglc_DH_bac"/>
    <property type="match status" value="1"/>
</dbReference>
<dbReference type="GO" id="GO:0000271">
    <property type="term" value="P:polysaccharide biosynthetic process"/>
    <property type="evidence" value="ECO:0007669"/>
    <property type="project" value="InterPro"/>
</dbReference>
<evidence type="ECO:0000256" key="3">
    <source>
        <dbReference type="ARBA" id="ARBA00012954"/>
    </source>
</evidence>
<dbReference type="PIRSF" id="PIRSF000124">
    <property type="entry name" value="UDPglc_GDPman_dh"/>
    <property type="match status" value="1"/>
</dbReference>
<keyword evidence="5" id="KW-0520">NAD</keyword>
<dbReference type="PANTHER" id="PTHR43750:SF3">
    <property type="entry name" value="UDP-GLUCOSE 6-DEHYDROGENASE TUAD"/>
    <property type="match status" value="1"/>
</dbReference>
<dbReference type="InterPro" id="IPR008927">
    <property type="entry name" value="6-PGluconate_DH-like_C_sf"/>
</dbReference>
<dbReference type="GO" id="GO:0006065">
    <property type="term" value="P:UDP-glucuronate biosynthetic process"/>
    <property type="evidence" value="ECO:0007669"/>
    <property type="project" value="UniProtKB-UniPathway"/>
</dbReference>
<name>A0A0F9S4K0_9ZZZZ</name>
<dbReference type="Pfam" id="PF03720">
    <property type="entry name" value="UDPG_MGDP_dh_C"/>
    <property type="match status" value="1"/>
</dbReference>
<dbReference type="InterPro" id="IPR014026">
    <property type="entry name" value="UDP-Glc/GDP-Man_DH_dimer"/>
</dbReference>
<organism evidence="8">
    <name type="scientific">marine sediment metagenome</name>
    <dbReference type="NCBI Taxonomy" id="412755"/>
    <lineage>
        <taxon>unclassified sequences</taxon>
        <taxon>metagenomes</taxon>
        <taxon>ecological metagenomes</taxon>
    </lineage>
</organism>
<dbReference type="UniPathway" id="UPA00038">
    <property type="reaction ID" value="UER00491"/>
</dbReference>
<proteinExistence type="inferred from homology"/>
<protein>
    <recommendedName>
        <fullName evidence="3">UDP-glucose 6-dehydrogenase</fullName>
        <ecNumber evidence="3">1.1.1.22</ecNumber>
    </recommendedName>
</protein>
<dbReference type="EC" id="1.1.1.22" evidence="3"/>
<dbReference type="SUPFAM" id="SSF51735">
    <property type="entry name" value="NAD(P)-binding Rossmann-fold domains"/>
    <property type="match status" value="1"/>
</dbReference>
<gene>
    <name evidence="8" type="ORF">LCGC14_0818430</name>
</gene>
<dbReference type="Pfam" id="PF00984">
    <property type="entry name" value="UDPG_MGDP_dh"/>
    <property type="match status" value="1"/>
</dbReference>
<dbReference type="InterPro" id="IPR028357">
    <property type="entry name" value="UDPglc_DH_bac"/>
</dbReference>
<dbReference type="InterPro" id="IPR014027">
    <property type="entry name" value="UDP-Glc/GDP-Man_DH_C"/>
</dbReference>
<dbReference type="SUPFAM" id="SSF48179">
    <property type="entry name" value="6-phosphogluconate dehydrogenase C-terminal domain-like"/>
    <property type="match status" value="1"/>
</dbReference>
<dbReference type="InterPro" id="IPR017476">
    <property type="entry name" value="UDP-Glc/GDP-Man"/>
</dbReference>
<dbReference type="InterPro" id="IPR036220">
    <property type="entry name" value="UDP-Glc/GDP-Man_DH_C_sf"/>
</dbReference>
<dbReference type="EMBL" id="LAZR01002286">
    <property type="protein sequence ID" value="KKN31986.1"/>
    <property type="molecule type" value="Genomic_DNA"/>
</dbReference>
<dbReference type="InterPro" id="IPR036291">
    <property type="entry name" value="NAD(P)-bd_dom_sf"/>
</dbReference>
<evidence type="ECO:0000256" key="6">
    <source>
        <dbReference type="ARBA" id="ARBA00047473"/>
    </source>
</evidence>
<dbReference type="Gene3D" id="1.20.5.100">
    <property type="entry name" value="Cytochrome c1, transmembrane anchor, C-terminal"/>
    <property type="match status" value="1"/>
</dbReference>
<evidence type="ECO:0000259" key="7">
    <source>
        <dbReference type="SMART" id="SM00984"/>
    </source>
</evidence>
<dbReference type="SMART" id="SM00984">
    <property type="entry name" value="UDPG_MGDP_dh_C"/>
    <property type="match status" value="1"/>
</dbReference>
<sequence>MYKLKVSILGTGFIGLCSAACFAQKDIKVFASTHNEKKANQINNFVSPFFEDGLPEMLTEIGQQKAELLKCLTDPVQAVLESDITMITQGTPMRPDKSINLGYIESTAREIGEALKKSDKYHLIVVRSTVVPGTTRNLVGKTITEVSGKEPGKDFGLCMQPEFLAEGRSIEDTLRPDRIIIGEIDEKSGAMLQEFYEYFYGDHLKNCPIKRMNLESAELVKYGNNCLLATKISYANEFANFAELVPNVDVVQVMEGVGMDYRINHRFLGAGVGFGGACFHKDVNAITKWSRSMGYVSKILEAVLERNDLRAIRIVDIAEGLVGKLEGKKVTLLGLSFKPGTDDMREAPSIRVINELLRRNVNGIVGYDPKAKETAEEAIGDKIKYADSIEDSLKDSECALLITEWDEFQKLTPDDFKKYMKTPNLVDGRRLFDYETFNKSISFRAIGRVE</sequence>
<comment type="similarity">
    <text evidence="2">Belongs to the UDP-glucose/GDP-mannose dehydrogenase family.</text>
</comment>
<dbReference type="PANTHER" id="PTHR43750">
    <property type="entry name" value="UDP-GLUCOSE 6-DEHYDROGENASE TUAD"/>
    <property type="match status" value="1"/>
</dbReference>
<comment type="pathway">
    <text evidence="1">Nucleotide-sugar biosynthesis; UDP-alpha-D-glucuronate biosynthesis; UDP-alpha-D-glucuronate from UDP-alpha-D-glucose: step 1/1.</text>
</comment>
<evidence type="ECO:0000256" key="1">
    <source>
        <dbReference type="ARBA" id="ARBA00004701"/>
    </source>
</evidence>
<dbReference type="GO" id="GO:0003979">
    <property type="term" value="F:UDP-glucose 6-dehydrogenase activity"/>
    <property type="evidence" value="ECO:0007669"/>
    <property type="project" value="UniProtKB-EC"/>
</dbReference>
<dbReference type="NCBIfam" id="TIGR03026">
    <property type="entry name" value="NDP-sugDHase"/>
    <property type="match status" value="1"/>
</dbReference>
<dbReference type="AlphaFoldDB" id="A0A0F9S4K0"/>
<evidence type="ECO:0000256" key="4">
    <source>
        <dbReference type="ARBA" id="ARBA00023002"/>
    </source>
</evidence>
<reference evidence="8" key="1">
    <citation type="journal article" date="2015" name="Nature">
        <title>Complex archaea that bridge the gap between prokaryotes and eukaryotes.</title>
        <authorList>
            <person name="Spang A."/>
            <person name="Saw J.H."/>
            <person name="Jorgensen S.L."/>
            <person name="Zaremba-Niedzwiedzka K."/>
            <person name="Martijn J."/>
            <person name="Lind A.E."/>
            <person name="van Eijk R."/>
            <person name="Schleper C."/>
            <person name="Guy L."/>
            <person name="Ettema T.J."/>
        </authorList>
    </citation>
    <scope>NUCLEOTIDE SEQUENCE</scope>
</reference>
<dbReference type="Gene3D" id="3.40.50.720">
    <property type="entry name" value="NAD(P)-binding Rossmann-like Domain"/>
    <property type="match status" value="2"/>
</dbReference>
<dbReference type="SUPFAM" id="SSF52413">
    <property type="entry name" value="UDP-glucose/GDP-mannose dehydrogenase C-terminal domain"/>
    <property type="match status" value="1"/>
</dbReference>
<comment type="catalytic activity">
    <reaction evidence="6">
        <text>UDP-alpha-D-glucose + 2 NAD(+) + H2O = UDP-alpha-D-glucuronate + 2 NADH + 3 H(+)</text>
        <dbReference type="Rhea" id="RHEA:23596"/>
        <dbReference type="ChEBI" id="CHEBI:15377"/>
        <dbReference type="ChEBI" id="CHEBI:15378"/>
        <dbReference type="ChEBI" id="CHEBI:57540"/>
        <dbReference type="ChEBI" id="CHEBI:57945"/>
        <dbReference type="ChEBI" id="CHEBI:58052"/>
        <dbReference type="ChEBI" id="CHEBI:58885"/>
        <dbReference type="EC" id="1.1.1.22"/>
    </reaction>
</comment>
<evidence type="ECO:0000256" key="5">
    <source>
        <dbReference type="ARBA" id="ARBA00023027"/>
    </source>
</evidence>
<evidence type="ECO:0000313" key="8">
    <source>
        <dbReference type="EMBL" id="KKN31986.1"/>
    </source>
</evidence>
<comment type="caution">
    <text evidence="8">The sequence shown here is derived from an EMBL/GenBank/DDBJ whole genome shotgun (WGS) entry which is preliminary data.</text>
</comment>
<dbReference type="GO" id="GO:0051287">
    <property type="term" value="F:NAD binding"/>
    <property type="evidence" value="ECO:0007669"/>
    <property type="project" value="InterPro"/>
</dbReference>
<dbReference type="InterPro" id="IPR001732">
    <property type="entry name" value="UDP-Glc/GDP-Man_DH_N"/>
</dbReference>
<keyword evidence="4" id="KW-0560">Oxidoreductase</keyword>